<evidence type="ECO:0000313" key="1">
    <source>
        <dbReference type="Proteomes" id="UP000887574"/>
    </source>
</evidence>
<proteinExistence type="predicted"/>
<keyword evidence="1" id="KW-1185">Reference proteome</keyword>
<dbReference type="Proteomes" id="UP000887574">
    <property type="component" value="Unplaced"/>
</dbReference>
<evidence type="ECO:0000313" key="2">
    <source>
        <dbReference type="WBParaSite" id="jg23060"/>
    </source>
</evidence>
<name>A0A915DUW8_9BILA</name>
<protein>
    <submittedName>
        <fullName evidence="2">Uncharacterized protein</fullName>
    </submittedName>
</protein>
<accession>A0A915DUW8</accession>
<sequence>MRKWTMPMDHTAVGLPMLDNSEPFAIKRGDANEGQWCCWRKNLGAACLLNGVCSEKNKQCYDYYTTTTPSLCEI</sequence>
<reference evidence="2" key="1">
    <citation type="submission" date="2022-11" db="UniProtKB">
        <authorList>
            <consortium name="WormBaseParasite"/>
        </authorList>
    </citation>
    <scope>IDENTIFICATION</scope>
</reference>
<organism evidence="1 2">
    <name type="scientific">Ditylenchus dipsaci</name>
    <dbReference type="NCBI Taxonomy" id="166011"/>
    <lineage>
        <taxon>Eukaryota</taxon>
        <taxon>Metazoa</taxon>
        <taxon>Ecdysozoa</taxon>
        <taxon>Nematoda</taxon>
        <taxon>Chromadorea</taxon>
        <taxon>Rhabditida</taxon>
        <taxon>Tylenchina</taxon>
        <taxon>Tylenchomorpha</taxon>
        <taxon>Sphaerularioidea</taxon>
        <taxon>Anguinidae</taxon>
        <taxon>Anguininae</taxon>
        <taxon>Ditylenchus</taxon>
    </lineage>
</organism>
<dbReference type="WBParaSite" id="jg23060">
    <property type="protein sequence ID" value="jg23060"/>
    <property type="gene ID" value="jg23060"/>
</dbReference>
<dbReference type="AlphaFoldDB" id="A0A915DUW8"/>